<keyword evidence="1" id="KW-0732">Signal</keyword>
<dbReference type="OrthoDB" id="9778989at2"/>
<dbReference type="Proteomes" id="UP000194968">
    <property type="component" value="Unassembled WGS sequence"/>
</dbReference>
<dbReference type="AlphaFoldDB" id="A0A242NVK1"/>
<dbReference type="PANTHER" id="PTHR14859:SF1">
    <property type="entry name" value="PGAP2-INTERACTING PROTEIN"/>
    <property type="match status" value="1"/>
</dbReference>
<evidence type="ECO:0000313" key="4">
    <source>
        <dbReference type="Proteomes" id="UP000194968"/>
    </source>
</evidence>
<dbReference type="Gene3D" id="3.60.10.10">
    <property type="entry name" value="Endonuclease/exonuclease/phosphatase"/>
    <property type="match status" value="1"/>
</dbReference>
<dbReference type="InterPro" id="IPR051916">
    <property type="entry name" value="GPI-anchor_lipid_remodeler"/>
</dbReference>
<evidence type="ECO:0000313" key="3">
    <source>
        <dbReference type="EMBL" id="OTQ50645.1"/>
    </source>
</evidence>
<sequence length="301" mass="34412">MNKTKLKIVALISGIILSTSSALASLDDAKQLKIISYNVYNGMKLDESEGKQKYIDWAKAQDADIIAWQEMNFFTREKLEKFAASYGHKYAVLLKESPEDAAFFPVAITSKYPIINVNKVVDNLWHGALYADIGNYHFVVTHMNPFWTAKRIDEINLIIDSIKYSRDPKGKWIIAGDLNSFSPADKSDYDKSTLLEDIKEKQKKRPILENLVDGKLSYTVQQNLLDAGFIDALKIKHKEFVATAPTKVFYDQASVPLRYDYIYVSPPLKNNVIDVQVIKDDFTDKYSDHYPVQMIIKNDSY</sequence>
<evidence type="ECO:0000256" key="1">
    <source>
        <dbReference type="SAM" id="SignalP"/>
    </source>
</evidence>
<protein>
    <recommendedName>
        <fullName evidence="2">Endonuclease/exonuclease/phosphatase domain-containing protein</fullName>
    </recommendedName>
</protein>
<evidence type="ECO:0000259" key="2">
    <source>
        <dbReference type="Pfam" id="PF03372"/>
    </source>
</evidence>
<dbReference type="SUPFAM" id="SSF56219">
    <property type="entry name" value="DNase I-like"/>
    <property type="match status" value="1"/>
</dbReference>
<dbReference type="EMBL" id="NASK01000085">
    <property type="protein sequence ID" value="OTQ50645.1"/>
    <property type="molecule type" value="Genomic_DNA"/>
</dbReference>
<gene>
    <name evidence="3" type="ORF">B6D06_04055</name>
</gene>
<comment type="caution">
    <text evidence="3">The sequence shown here is derived from an EMBL/GenBank/DDBJ whole genome shotgun (WGS) entry which is preliminary data.</text>
</comment>
<dbReference type="PANTHER" id="PTHR14859">
    <property type="entry name" value="CALCOFLUOR WHITE HYPERSENSITIVE PROTEIN PRECURSOR"/>
    <property type="match status" value="1"/>
</dbReference>
<reference evidence="3 4" key="1">
    <citation type="submission" date="2017-03" db="EMBL/GenBank/DDBJ databases">
        <title>Comparative genomics of honeybee gut symbionts reveal geographically distinct and subgroup specific antibiotic resistance.</title>
        <authorList>
            <person name="Ludvigsen J."/>
            <person name="Porcellato D."/>
            <person name="Labee-Lund T.M."/>
            <person name="Amdam G.V."/>
            <person name="Rudi K."/>
        </authorList>
    </citation>
    <scope>NUCLEOTIDE SEQUENCE [LARGE SCALE GENOMIC DNA]</scope>
    <source>
        <strain evidence="3 4">A-4-12</strain>
    </source>
</reference>
<dbReference type="RefSeq" id="WP_081298873.1">
    <property type="nucleotide sequence ID" value="NZ_LZGI01000018.1"/>
</dbReference>
<name>A0A242NVK1_9GAMM</name>
<dbReference type="Pfam" id="PF03372">
    <property type="entry name" value="Exo_endo_phos"/>
    <property type="match status" value="1"/>
</dbReference>
<dbReference type="GO" id="GO:0003824">
    <property type="term" value="F:catalytic activity"/>
    <property type="evidence" value="ECO:0007669"/>
    <property type="project" value="InterPro"/>
</dbReference>
<organism evidence="3 4">
    <name type="scientific">Gilliamella apis</name>
    <dbReference type="NCBI Taxonomy" id="1970738"/>
    <lineage>
        <taxon>Bacteria</taxon>
        <taxon>Pseudomonadati</taxon>
        <taxon>Pseudomonadota</taxon>
        <taxon>Gammaproteobacteria</taxon>
        <taxon>Orbales</taxon>
        <taxon>Orbaceae</taxon>
        <taxon>Gilliamella</taxon>
    </lineage>
</organism>
<dbReference type="GO" id="GO:0006506">
    <property type="term" value="P:GPI anchor biosynthetic process"/>
    <property type="evidence" value="ECO:0007669"/>
    <property type="project" value="TreeGrafter"/>
</dbReference>
<dbReference type="InterPro" id="IPR036691">
    <property type="entry name" value="Endo/exonu/phosph_ase_sf"/>
</dbReference>
<feature type="chain" id="PRO_5012557510" description="Endonuclease/exonuclease/phosphatase domain-containing protein" evidence="1">
    <location>
        <begin position="25"/>
        <end position="301"/>
    </location>
</feature>
<feature type="signal peptide" evidence="1">
    <location>
        <begin position="1"/>
        <end position="24"/>
    </location>
</feature>
<feature type="domain" description="Endonuclease/exonuclease/phosphatase" evidence="2">
    <location>
        <begin position="35"/>
        <end position="289"/>
    </location>
</feature>
<proteinExistence type="predicted"/>
<dbReference type="InterPro" id="IPR005135">
    <property type="entry name" value="Endo/exonuclease/phosphatase"/>
</dbReference>
<dbReference type="GO" id="GO:0016020">
    <property type="term" value="C:membrane"/>
    <property type="evidence" value="ECO:0007669"/>
    <property type="project" value="GOC"/>
</dbReference>
<accession>A0A242NVK1</accession>